<feature type="compositionally biased region" description="Low complexity" evidence="1">
    <location>
        <begin position="208"/>
        <end position="220"/>
    </location>
</feature>
<keyword evidence="2" id="KW-0812">Transmembrane</keyword>
<feature type="compositionally biased region" description="Low complexity" evidence="1">
    <location>
        <begin position="273"/>
        <end position="285"/>
    </location>
</feature>
<feature type="compositionally biased region" description="Polar residues" evidence="1">
    <location>
        <begin position="157"/>
        <end position="168"/>
    </location>
</feature>
<dbReference type="EMBL" id="JAQQWP010000002">
    <property type="protein sequence ID" value="KAK8129800.1"/>
    <property type="molecule type" value="Genomic_DNA"/>
</dbReference>
<feature type="region of interest" description="Disordered" evidence="1">
    <location>
        <begin position="250"/>
        <end position="535"/>
    </location>
</feature>
<organism evidence="3 4">
    <name type="scientific">Apiospora kogelbergensis</name>
    <dbReference type="NCBI Taxonomy" id="1337665"/>
    <lineage>
        <taxon>Eukaryota</taxon>
        <taxon>Fungi</taxon>
        <taxon>Dikarya</taxon>
        <taxon>Ascomycota</taxon>
        <taxon>Pezizomycotina</taxon>
        <taxon>Sordariomycetes</taxon>
        <taxon>Xylariomycetidae</taxon>
        <taxon>Amphisphaeriales</taxon>
        <taxon>Apiosporaceae</taxon>
        <taxon>Apiospora</taxon>
    </lineage>
</organism>
<sequence>MVLGSLLLRLDQLWCVYRPRTYIAWAKPIGYDDIYDPGPPQIVCGDSTPFLIPLNVGPSTSTTSSILASIQSLPTSTAPSALQNDTATATTGANAAATTLPPTNTTVSNDDRLGFGAKIAIGICMALATVVLVIALLFLRRRRRNTRGYRRAPPISAQHTRAASEQPPQATHMFLMTPPASSSSKTTPCTPPPLRLSDRKYLPPPYAPSSRTTTPPITPDADASTTAEIYPHSAMPFARSFAGDPVAANKFTPRRERRTTATTITKSAIRYGTPSSTPSSTSIIPENTALRQSTNSNEDRMSNSKPKPLIRSPAAASPSSFSSSPSYPARPPRPFTCGPPLEIPNLVMPAGPPPTWALPQPPPPASPPYSTRSLVQSPLKPKPTPTPSRRLHSHASLPPLAPPAPALAVSSPLSPILSVSPLSSPRSVNSPVHSPLFPSTPPASTATLPPPSTSCYEPLSQDSGAARGLPSQLRDLHSNSRGSAKRDTHESWGSWSGVDNPGRGGSTTNSNTDFGGQGGKKNANDQVGGSTSVTLKKLDLEKLGGSY</sequence>
<accession>A0AAW0R7Q7</accession>
<feature type="compositionally biased region" description="Polar residues" evidence="1">
    <location>
        <begin position="524"/>
        <end position="534"/>
    </location>
</feature>
<feature type="compositionally biased region" description="Low complexity" evidence="1">
    <location>
        <begin position="406"/>
        <end position="447"/>
    </location>
</feature>
<feature type="compositionally biased region" description="Low complexity" evidence="1">
    <location>
        <begin position="311"/>
        <end position="327"/>
    </location>
</feature>
<reference evidence="3 4" key="1">
    <citation type="submission" date="2023-01" db="EMBL/GenBank/DDBJ databases">
        <title>Analysis of 21 Apiospora genomes using comparative genomics revels a genus with tremendous synthesis potential of carbohydrate active enzymes and secondary metabolites.</title>
        <authorList>
            <person name="Sorensen T."/>
        </authorList>
    </citation>
    <scope>NUCLEOTIDE SEQUENCE [LARGE SCALE GENOMIC DNA]</scope>
    <source>
        <strain evidence="3 4">CBS 117206</strain>
    </source>
</reference>
<comment type="caution">
    <text evidence="3">The sequence shown here is derived from an EMBL/GenBank/DDBJ whole genome shotgun (WGS) entry which is preliminary data.</text>
</comment>
<keyword evidence="2" id="KW-0472">Membrane</keyword>
<protein>
    <submittedName>
        <fullName evidence="3">Uncharacterized protein</fullName>
    </submittedName>
</protein>
<feature type="transmembrane region" description="Helical" evidence="2">
    <location>
        <begin position="119"/>
        <end position="139"/>
    </location>
</feature>
<evidence type="ECO:0000256" key="1">
    <source>
        <dbReference type="SAM" id="MobiDB-lite"/>
    </source>
</evidence>
<evidence type="ECO:0000313" key="3">
    <source>
        <dbReference type="EMBL" id="KAK8129800.1"/>
    </source>
</evidence>
<dbReference type="AlphaFoldDB" id="A0AAW0R7Q7"/>
<gene>
    <name evidence="3" type="ORF">PG999_002180</name>
</gene>
<feature type="region of interest" description="Disordered" evidence="1">
    <location>
        <begin position="173"/>
        <end position="220"/>
    </location>
</feature>
<feature type="compositionally biased region" description="Basic and acidic residues" evidence="1">
    <location>
        <begin position="474"/>
        <end position="490"/>
    </location>
</feature>
<name>A0AAW0R7Q7_9PEZI</name>
<keyword evidence="2" id="KW-1133">Transmembrane helix</keyword>
<keyword evidence="4" id="KW-1185">Reference proteome</keyword>
<evidence type="ECO:0000313" key="4">
    <source>
        <dbReference type="Proteomes" id="UP001392437"/>
    </source>
</evidence>
<dbReference type="Proteomes" id="UP001392437">
    <property type="component" value="Unassembled WGS sequence"/>
</dbReference>
<feature type="region of interest" description="Disordered" evidence="1">
    <location>
        <begin position="149"/>
        <end position="168"/>
    </location>
</feature>
<feature type="compositionally biased region" description="Low complexity" evidence="1">
    <location>
        <begin position="177"/>
        <end position="188"/>
    </location>
</feature>
<proteinExistence type="predicted"/>
<feature type="compositionally biased region" description="Pro residues" evidence="1">
    <location>
        <begin position="350"/>
        <end position="367"/>
    </location>
</feature>
<dbReference type="PRINTS" id="PR01217">
    <property type="entry name" value="PRICHEXTENSN"/>
</dbReference>
<evidence type="ECO:0000256" key="2">
    <source>
        <dbReference type="SAM" id="Phobius"/>
    </source>
</evidence>